<proteinExistence type="predicted"/>
<protein>
    <submittedName>
        <fullName evidence="1">Capsular polysaccharide export protein</fullName>
    </submittedName>
</protein>
<dbReference type="GO" id="GO:0015774">
    <property type="term" value="P:polysaccharide transport"/>
    <property type="evidence" value="ECO:0007669"/>
    <property type="project" value="InterPro"/>
</dbReference>
<keyword evidence="2" id="KW-1185">Reference proteome</keyword>
<dbReference type="OrthoDB" id="9794206at2"/>
<dbReference type="STRING" id="494016.SAMN04487965_2214"/>
<accession>A0A1M5CJ46</accession>
<evidence type="ECO:0000313" key="1">
    <source>
        <dbReference type="EMBL" id="SHF54748.1"/>
    </source>
</evidence>
<gene>
    <name evidence="1" type="ORF">SAMN04487965_2214</name>
</gene>
<name>A0A1M5CJ46_9GAMM</name>
<dbReference type="Proteomes" id="UP000184170">
    <property type="component" value="Unassembled WGS sequence"/>
</dbReference>
<dbReference type="RefSeq" id="WP_073275084.1">
    <property type="nucleotide sequence ID" value="NZ_FQVA01000002.1"/>
</dbReference>
<dbReference type="AlphaFoldDB" id="A0A1M5CJ46"/>
<sequence length="417" mass="47873">MASAVFLQGPHGPFFAKLAKRLSAFGVETHKINFNGGDRHFGWADFQVDFTGREQDWPAFFRAYLLEHSIRAVFVYGDCRQYHRAARAVCEELGISFGVFEEGYLRPDFVTLEWGGVNAYSSTDWSHNAIDSYQPRGRTPSLRVGMTFWQRAWYASRYYVAARLARSEFPAYRHHRNRDWKGEAVCWLKSFYRKGLYKITQRAVLPQLLQRFDRRFYLLPLQTRDDFQLRTHSDLLSIENTIDVVISSFARNAAADEALVIKHHPMDRGFCHYRKLIDALAAQHKVSGRVIYCHDLHLPTLLDHAKGLVTINSTVGISALLHRVPTKVLGRALYDMAGLTHQGDLDSFWRQPNAVDAKLFQRFRTYLYEHTQLDGNFCKHLNLTVDAAWQRLMHVVPVRQKVPVTAAVSVPGAAEIG</sequence>
<evidence type="ECO:0000313" key="2">
    <source>
        <dbReference type="Proteomes" id="UP000184170"/>
    </source>
</evidence>
<dbReference type="EMBL" id="FQVA01000002">
    <property type="protein sequence ID" value="SHF54748.1"/>
    <property type="molecule type" value="Genomic_DNA"/>
</dbReference>
<organism evidence="1 2">
    <name type="scientific">Microbulbifer donghaiensis</name>
    <dbReference type="NCBI Taxonomy" id="494016"/>
    <lineage>
        <taxon>Bacteria</taxon>
        <taxon>Pseudomonadati</taxon>
        <taxon>Pseudomonadota</taxon>
        <taxon>Gammaproteobacteria</taxon>
        <taxon>Cellvibrionales</taxon>
        <taxon>Microbulbiferaceae</taxon>
        <taxon>Microbulbifer</taxon>
    </lineage>
</organism>
<dbReference type="CDD" id="cd16441">
    <property type="entry name" value="beta_Kdo_transferase_KpsS"/>
    <property type="match status" value="1"/>
</dbReference>
<dbReference type="GO" id="GO:0000271">
    <property type="term" value="P:polysaccharide biosynthetic process"/>
    <property type="evidence" value="ECO:0007669"/>
    <property type="project" value="InterPro"/>
</dbReference>
<reference evidence="2" key="1">
    <citation type="submission" date="2016-11" db="EMBL/GenBank/DDBJ databases">
        <authorList>
            <person name="Varghese N."/>
            <person name="Submissions S."/>
        </authorList>
    </citation>
    <scope>NUCLEOTIDE SEQUENCE [LARGE SCALE GENOMIC DNA]</scope>
    <source>
        <strain evidence="2">CGMCC 1.7063</strain>
    </source>
</reference>
<dbReference type="InterPro" id="IPR007833">
    <property type="entry name" value="Capsule_polysaccharide_synth"/>
</dbReference>
<dbReference type="Pfam" id="PF05159">
    <property type="entry name" value="Capsule_synth"/>
    <property type="match status" value="1"/>
</dbReference>